<proteinExistence type="predicted"/>
<evidence type="ECO:0000313" key="2">
    <source>
        <dbReference type="Proteomes" id="UP000001610"/>
    </source>
</evidence>
<evidence type="ECO:0000313" key="1">
    <source>
        <dbReference type="EMBL" id="EGX92394.1"/>
    </source>
</evidence>
<protein>
    <submittedName>
        <fullName evidence="1">Uncharacterized protein</fullName>
    </submittedName>
</protein>
<dbReference type="EMBL" id="JH126401">
    <property type="protein sequence ID" value="EGX92394.1"/>
    <property type="molecule type" value="Genomic_DNA"/>
</dbReference>
<accession>G3JGH7</accession>
<dbReference type="VEuPathDB" id="FungiDB:CCM_03767"/>
<dbReference type="Proteomes" id="UP000001610">
    <property type="component" value="Unassembled WGS sequence"/>
</dbReference>
<dbReference type="InParanoid" id="G3JGH7"/>
<dbReference type="HOGENOM" id="CLU_1927503_0_0_1"/>
<name>G3JGH7_CORMM</name>
<dbReference type="RefSeq" id="XP_006668978.1">
    <property type="nucleotide sequence ID" value="XM_006668915.1"/>
</dbReference>
<organism evidence="1 2">
    <name type="scientific">Cordyceps militaris (strain CM01)</name>
    <name type="common">Caterpillar fungus</name>
    <dbReference type="NCBI Taxonomy" id="983644"/>
    <lineage>
        <taxon>Eukaryota</taxon>
        <taxon>Fungi</taxon>
        <taxon>Dikarya</taxon>
        <taxon>Ascomycota</taxon>
        <taxon>Pezizomycotina</taxon>
        <taxon>Sordariomycetes</taxon>
        <taxon>Hypocreomycetidae</taxon>
        <taxon>Hypocreales</taxon>
        <taxon>Cordycipitaceae</taxon>
        <taxon>Cordyceps</taxon>
    </lineage>
</organism>
<dbReference type="KEGG" id="cmt:CCM_03767"/>
<sequence>MLEMRCCGRWCGSSPGSCGRGARKPFVLTVSRARRNLPHCSSDSAKAHHGGCSCGLRLSGGDAIFDGQSPVCPHGVISVTRIIRTKMKDGRGYAHRLSMVIITLLQEMSPGGTGGTGTLMTAKTIEALVDT</sequence>
<reference evidence="1 2" key="1">
    <citation type="journal article" date="2011" name="Genome Biol.">
        <title>Genome sequence of the insect pathogenic fungus Cordyceps militaris, a valued traditional Chinese medicine.</title>
        <authorList>
            <person name="Zheng P."/>
            <person name="Xia Y."/>
            <person name="Xiao G."/>
            <person name="Xiong C."/>
            <person name="Hu X."/>
            <person name="Zhang S."/>
            <person name="Zheng H."/>
            <person name="Huang Y."/>
            <person name="Zhou Y."/>
            <person name="Wang S."/>
            <person name="Zhao G.P."/>
            <person name="Liu X."/>
            <person name="St Leger R.J."/>
            <person name="Wang C."/>
        </authorList>
    </citation>
    <scope>NUCLEOTIDE SEQUENCE [LARGE SCALE GENOMIC DNA]</scope>
    <source>
        <strain evidence="1 2">CM01</strain>
    </source>
</reference>
<dbReference type="AlphaFoldDB" id="G3JGH7"/>
<gene>
    <name evidence="1" type="ORF">CCM_03767</name>
</gene>
<dbReference type="GeneID" id="18165790"/>
<keyword evidence="2" id="KW-1185">Reference proteome</keyword>